<dbReference type="RefSeq" id="WP_186922507.1">
    <property type="nucleotide sequence ID" value="NZ_JACOFW010000007.1"/>
</dbReference>
<gene>
    <name evidence="7" type="ORF">H8K52_08715</name>
</gene>
<dbReference type="InterPro" id="IPR004090">
    <property type="entry name" value="Chemotax_Me-accpt_rcpt"/>
</dbReference>
<keyword evidence="4" id="KW-1133">Transmembrane helix</keyword>
<proteinExistence type="inferred from homology"/>
<comment type="similarity">
    <text evidence="2">Belongs to the methyl-accepting chemotaxis (MCP) protein family.</text>
</comment>
<sequence length="513" mass="55317">MLSQMSIAKRLYLVSFVLIFALGIVAIDAWVSLKGIKSLVIQTEEKRVPQLMQIAAIELNVTRTSLLLRHAILARTPEELDTTFKEIKEKRQIIDATLKEFESGVFTDEGRTFINKFKPVVGAFWVVGEKNIQLISEGKKDEAFEFLVNQTIPARNILLVASGEEKTRQSKQLKVELGNFAKEADTTSYQIVGLVMLVAIGLTVFSGYLARVLRSRVQVSQQIAERVRDGDLVHSIDDDFKDEFSPLLASLKAMQKSLTQIVTKVRNSSDGVASSSAEIASGNEDLSTRTEAQGHALDKTIDAMAQLSSTVRQNADNAQQANQLASSAAEVAANAGKAVSEVVETMKGINAASNKISDIISVIDSIAFQTNILALNAAVEAARAGEQGRGFAVVASEVRNLAGRSANAAKEIKQLISDSVERVNQGSALVDQAGTTMEKVVRSISRVNLIMAEISNASAEQSHGVVRVGEAVNDIESSTQQNAALVEEMSSAALSLRTQAQELITAVSAFKLP</sequence>
<dbReference type="InterPro" id="IPR004089">
    <property type="entry name" value="MCPsignal_dom"/>
</dbReference>
<comment type="caution">
    <text evidence="7">The sequence shown here is derived from an EMBL/GenBank/DDBJ whole genome shotgun (WGS) entry which is preliminary data.</text>
</comment>
<feature type="domain" description="HAMP" evidence="6">
    <location>
        <begin position="211"/>
        <end position="263"/>
    </location>
</feature>
<dbReference type="InterPro" id="IPR024478">
    <property type="entry name" value="HlyB_4HB_MCP"/>
</dbReference>
<keyword evidence="3" id="KW-0807">Transducer</keyword>
<evidence type="ECO:0000256" key="1">
    <source>
        <dbReference type="ARBA" id="ARBA00022481"/>
    </source>
</evidence>
<dbReference type="PANTHER" id="PTHR43531">
    <property type="entry name" value="PROTEIN ICFG"/>
    <property type="match status" value="1"/>
</dbReference>
<dbReference type="CDD" id="cd19411">
    <property type="entry name" value="MCP2201-like_sensor"/>
    <property type="match status" value="1"/>
</dbReference>
<protein>
    <submittedName>
        <fullName evidence="7">MCP four helix bundle domain-containing protein</fullName>
    </submittedName>
</protein>
<dbReference type="Pfam" id="PF12729">
    <property type="entry name" value="4HB_MCP_1"/>
    <property type="match status" value="1"/>
</dbReference>
<accession>A0ABR6X399</accession>
<evidence type="ECO:0000256" key="4">
    <source>
        <dbReference type="SAM" id="Phobius"/>
    </source>
</evidence>
<dbReference type="Pfam" id="PF00015">
    <property type="entry name" value="MCPsignal"/>
    <property type="match status" value="1"/>
</dbReference>
<organism evidence="7 8">
    <name type="scientific">Undibacterium seohonense</name>
    <dbReference type="NCBI Taxonomy" id="1344950"/>
    <lineage>
        <taxon>Bacteria</taxon>
        <taxon>Pseudomonadati</taxon>
        <taxon>Pseudomonadota</taxon>
        <taxon>Betaproteobacteria</taxon>
        <taxon>Burkholderiales</taxon>
        <taxon>Oxalobacteraceae</taxon>
        <taxon>Undibacterium</taxon>
    </lineage>
</organism>
<dbReference type="Gene3D" id="1.10.287.950">
    <property type="entry name" value="Methyl-accepting chemotaxis protein"/>
    <property type="match status" value="1"/>
</dbReference>
<evidence type="ECO:0000313" key="8">
    <source>
        <dbReference type="Proteomes" id="UP000648257"/>
    </source>
</evidence>
<dbReference type="EMBL" id="JACOFW010000007">
    <property type="protein sequence ID" value="MBC3807423.1"/>
    <property type="molecule type" value="Genomic_DNA"/>
</dbReference>
<dbReference type="SMART" id="SM00283">
    <property type="entry name" value="MA"/>
    <property type="match status" value="1"/>
</dbReference>
<dbReference type="SUPFAM" id="SSF58104">
    <property type="entry name" value="Methyl-accepting chemotaxis protein (MCP) signaling domain"/>
    <property type="match status" value="1"/>
</dbReference>
<evidence type="ECO:0000313" key="7">
    <source>
        <dbReference type="EMBL" id="MBC3807423.1"/>
    </source>
</evidence>
<keyword evidence="1" id="KW-0488">Methylation</keyword>
<evidence type="ECO:0000256" key="3">
    <source>
        <dbReference type="PROSITE-ProRule" id="PRU00284"/>
    </source>
</evidence>
<dbReference type="CDD" id="cd11386">
    <property type="entry name" value="MCP_signal"/>
    <property type="match status" value="1"/>
</dbReference>
<dbReference type="SMART" id="SM00304">
    <property type="entry name" value="HAMP"/>
    <property type="match status" value="1"/>
</dbReference>
<keyword evidence="4" id="KW-0472">Membrane</keyword>
<feature type="transmembrane region" description="Helical" evidence="4">
    <location>
        <begin position="189"/>
        <end position="210"/>
    </location>
</feature>
<dbReference type="PROSITE" id="PS50111">
    <property type="entry name" value="CHEMOTAXIS_TRANSDUC_2"/>
    <property type="match status" value="1"/>
</dbReference>
<evidence type="ECO:0000259" key="6">
    <source>
        <dbReference type="PROSITE" id="PS50885"/>
    </source>
</evidence>
<feature type="transmembrane region" description="Helical" evidence="4">
    <location>
        <begin position="12"/>
        <end position="33"/>
    </location>
</feature>
<dbReference type="PRINTS" id="PR00260">
    <property type="entry name" value="CHEMTRNSDUCR"/>
</dbReference>
<dbReference type="PANTHER" id="PTHR43531:SF14">
    <property type="entry name" value="METHYL-ACCEPTING CHEMOTAXIS PROTEIN I-RELATED"/>
    <property type="match status" value="1"/>
</dbReference>
<keyword evidence="4" id="KW-0812">Transmembrane</keyword>
<evidence type="ECO:0000259" key="5">
    <source>
        <dbReference type="PROSITE" id="PS50111"/>
    </source>
</evidence>
<dbReference type="InterPro" id="IPR047347">
    <property type="entry name" value="YvaQ-like_sensor"/>
</dbReference>
<feature type="domain" description="Methyl-accepting transducer" evidence="5">
    <location>
        <begin position="268"/>
        <end position="497"/>
    </location>
</feature>
<dbReference type="Proteomes" id="UP000648257">
    <property type="component" value="Unassembled WGS sequence"/>
</dbReference>
<reference evidence="7 8" key="1">
    <citation type="submission" date="2020-08" db="EMBL/GenBank/DDBJ databases">
        <title>Novel species isolated from subtropical streams in China.</title>
        <authorList>
            <person name="Lu H."/>
        </authorList>
    </citation>
    <scope>NUCLEOTIDE SEQUENCE [LARGE SCALE GENOMIC DNA]</scope>
    <source>
        <strain evidence="7 8">KACC 16656</strain>
    </source>
</reference>
<name>A0ABR6X399_9BURK</name>
<keyword evidence="8" id="KW-1185">Reference proteome</keyword>
<dbReference type="PROSITE" id="PS50885">
    <property type="entry name" value="HAMP"/>
    <property type="match status" value="1"/>
</dbReference>
<dbReference type="InterPro" id="IPR003660">
    <property type="entry name" value="HAMP_dom"/>
</dbReference>
<dbReference type="InterPro" id="IPR051310">
    <property type="entry name" value="MCP_chemotaxis"/>
</dbReference>
<evidence type="ECO:0000256" key="2">
    <source>
        <dbReference type="ARBA" id="ARBA00029447"/>
    </source>
</evidence>